<keyword evidence="3" id="KW-1185">Reference proteome</keyword>
<gene>
    <name evidence="2" type="ORF">BCIN_01g03910</name>
</gene>
<dbReference type="AlphaFoldDB" id="A0A384J580"/>
<dbReference type="GeneID" id="5429498"/>
<organism evidence="2 3">
    <name type="scientific">Botryotinia fuckeliana (strain B05.10)</name>
    <name type="common">Noble rot fungus</name>
    <name type="synonym">Botrytis cinerea</name>
    <dbReference type="NCBI Taxonomy" id="332648"/>
    <lineage>
        <taxon>Eukaryota</taxon>
        <taxon>Fungi</taxon>
        <taxon>Dikarya</taxon>
        <taxon>Ascomycota</taxon>
        <taxon>Pezizomycotina</taxon>
        <taxon>Leotiomycetes</taxon>
        <taxon>Helotiales</taxon>
        <taxon>Sclerotiniaceae</taxon>
        <taxon>Botrytis</taxon>
    </lineage>
</organism>
<evidence type="ECO:0000313" key="2">
    <source>
        <dbReference type="EMBL" id="ATZ45643.1"/>
    </source>
</evidence>
<keyword evidence="1" id="KW-0732">Signal</keyword>
<feature type="chain" id="PRO_5016896502" evidence="1">
    <location>
        <begin position="20"/>
        <end position="66"/>
    </location>
</feature>
<accession>A0A384J580</accession>
<dbReference type="EMBL" id="CP009805">
    <property type="protein sequence ID" value="ATZ45643.1"/>
    <property type="molecule type" value="Genomic_DNA"/>
</dbReference>
<protein>
    <submittedName>
        <fullName evidence="2">Uncharacterized protein</fullName>
    </submittedName>
</protein>
<sequence>MKVFVITLIVTALSAIGMAQVGPCLNQADPDGGIGNYCYCEGDGLCYFEGTGTNGCAPPSSDQYPC</sequence>
<dbReference type="Proteomes" id="UP000001798">
    <property type="component" value="Chromosome 1"/>
</dbReference>
<reference evidence="2 3" key="2">
    <citation type="journal article" date="2012" name="Eukaryot. Cell">
        <title>Genome update of Botrytis cinerea strains B05.10 and T4.</title>
        <authorList>
            <person name="Staats M."/>
            <person name="van Kan J.A."/>
        </authorList>
    </citation>
    <scope>NUCLEOTIDE SEQUENCE [LARGE SCALE GENOMIC DNA]</scope>
    <source>
        <strain evidence="2 3">B05.10</strain>
    </source>
</reference>
<reference evidence="2 3" key="3">
    <citation type="journal article" date="2017" name="Mol. Plant Pathol.">
        <title>A gapless genome sequence of the fungus Botrytis cinerea.</title>
        <authorList>
            <person name="Van Kan J.A."/>
            <person name="Stassen J.H."/>
            <person name="Mosbach A."/>
            <person name="Van Der Lee T.A."/>
            <person name="Faino L."/>
            <person name="Farmer A.D."/>
            <person name="Papasotiriou D.G."/>
            <person name="Zhou S."/>
            <person name="Seidl M.F."/>
            <person name="Cottam E."/>
            <person name="Edel D."/>
            <person name="Hahn M."/>
            <person name="Schwartz D.C."/>
            <person name="Dietrich R.A."/>
            <person name="Widdison S."/>
            <person name="Scalliet G."/>
        </authorList>
    </citation>
    <scope>NUCLEOTIDE SEQUENCE [LARGE SCALE GENOMIC DNA]</scope>
    <source>
        <strain evidence="2 3">B05.10</strain>
    </source>
</reference>
<dbReference type="RefSeq" id="XP_024546190.1">
    <property type="nucleotide sequence ID" value="XM_024690422.1"/>
</dbReference>
<dbReference type="VEuPathDB" id="FungiDB:Bcin01g03910"/>
<evidence type="ECO:0000313" key="3">
    <source>
        <dbReference type="Proteomes" id="UP000001798"/>
    </source>
</evidence>
<dbReference type="OrthoDB" id="3482503at2759"/>
<evidence type="ECO:0000256" key="1">
    <source>
        <dbReference type="SAM" id="SignalP"/>
    </source>
</evidence>
<reference evidence="2 3" key="1">
    <citation type="journal article" date="2011" name="PLoS Genet.">
        <title>Genomic analysis of the necrotrophic fungal pathogens Sclerotinia sclerotiorum and Botrytis cinerea.</title>
        <authorList>
            <person name="Amselem J."/>
            <person name="Cuomo C.A."/>
            <person name="van Kan J.A."/>
            <person name="Viaud M."/>
            <person name="Benito E.P."/>
            <person name="Couloux A."/>
            <person name="Coutinho P.M."/>
            <person name="de Vries R.P."/>
            <person name="Dyer P.S."/>
            <person name="Fillinger S."/>
            <person name="Fournier E."/>
            <person name="Gout L."/>
            <person name="Hahn M."/>
            <person name="Kohn L."/>
            <person name="Lapalu N."/>
            <person name="Plummer K.M."/>
            <person name="Pradier J.M."/>
            <person name="Quevillon E."/>
            <person name="Sharon A."/>
            <person name="Simon A."/>
            <person name="ten Have A."/>
            <person name="Tudzynski B."/>
            <person name="Tudzynski P."/>
            <person name="Wincker P."/>
            <person name="Andrew M."/>
            <person name="Anthouard V."/>
            <person name="Beever R.E."/>
            <person name="Beffa R."/>
            <person name="Benoit I."/>
            <person name="Bouzid O."/>
            <person name="Brault B."/>
            <person name="Chen Z."/>
            <person name="Choquer M."/>
            <person name="Collemare J."/>
            <person name="Cotton P."/>
            <person name="Danchin E.G."/>
            <person name="Da Silva C."/>
            <person name="Gautier A."/>
            <person name="Giraud C."/>
            <person name="Giraud T."/>
            <person name="Gonzalez C."/>
            <person name="Grossetete S."/>
            <person name="Guldener U."/>
            <person name="Henrissat B."/>
            <person name="Howlett B.J."/>
            <person name="Kodira C."/>
            <person name="Kretschmer M."/>
            <person name="Lappartient A."/>
            <person name="Leroch M."/>
            <person name="Levis C."/>
            <person name="Mauceli E."/>
            <person name="Neuveglise C."/>
            <person name="Oeser B."/>
            <person name="Pearson M."/>
            <person name="Poulain J."/>
            <person name="Poussereau N."/>
            <person name="Quesneville H."/>
            <person name="Rascle C."/>
            <person name="Schumacher J."/>
            <person name="Segurens B."/>
            <person name="Sexton A."/>
            <person name="Silva E."/>
            <person name="Sirven C."/>
            <person name="Soanes D.M."/>
            <person name="Talbot N.J."/>
            <person name="Templeton M."/>
            <person name="Yandava C."/>
            <person name="Yarden O."/>
            <person name="Zeng Q."/>
            <person name="Rollins J.A."/>
            <person name="Lebrun M.H."/>
            <person name="Dickman M."/>
        </authorList>
    </citation>
    <scope>NUCLEOTIDE SEQUENCE [LARGE SCALE GENOMIC DNA]</scope>
    <source>
        <strain evidence="2 3">B05.10</strain>
    </source>
</reference>
<feature type="signal peptide" evidence="1">
    <location>
        <begin position="1"/>
        <end position="19"/>
    </location>
</feature>
<name>A0A384J580_BOTFB</name>
<proteinExistence type="predicted"/>